<dbReference type="PANTHER" id="PTHR47237:SF1">
    <property type="entry name" value="SLL0310 PROTEIN"/>
    <property type="match status" value="1"/>
</dbReference>
<accession>A0A8X6KJF1</accession>
<protein>
    <submittedName>
        <fullName evidence="2">N-acetyltransferase domain-containing protein</fullName>
    </submittedName>
</protein>
<proteinExistence type="predicted"/>
<dbReference type="CDD" id="cd04301">
    <property type="entry name" value="NAT_SF"/>
    <property type="match status" value="1"/>
</dbReference>
<gene>
    <name evidence="2" type="primary">AVEN_200388_1</name>
    <name evidence="2" type="ORF">TNCT_494271</name>
</gene>
<dbReference type="SUPFAM" id="SSF55729">
    <property type="entry name" value="Acyl-CoA N-acyltransferases (Nat)"/>
    <property type="match status" value="1"/>
</dbReference>
<reference evidence="2" key="1">
    <citation type="submission" date="2020-07" db="EMBL/GenBank/DDBJ databases">
        <title>Multicomponent nature underlies the extraordinary mechanical properties of spider dragline silk.</title>
        <authorList>
            <person name="Kono N."/>
            <person name="Nakamura H."/>
            <person name="Mori M."/>
            <person name="Yoshida Y."/>
            <person name="Ohtoshi R."/>
            <person name="Malay A.D."/>
            <person name="Moran D.A.P."/>
            <person name="Tomita M."/>
            <person name="Numata K."/>
            <person name="Arakawa K."/>
        </authorList>
    </citation>
    <scope>NUCLEOTIDE SEQUENCE</scope>
</reference>
<dbReference type="InterPro" id="IPR000182">
    <property type="entry name" value="GNAT_dom"/>
</dbReference>
<evidence type="ECO:0000313" key="3">
    <source>
        <dbReference type="Proteomes" id="UP000887116"/>
    </source>
</evidence>
<dbReference type="Pfam" id="PF00583">
    <property type="entry name" value="Acetyltransf_1"/>
    <property type="match status" value="1"/>
</dbReference>
<evidence type="ECO:0000313" key="2">
    <source>
        <dbReference type="EMBL" id="GFQ75784.1"/>
    </source>
</evidence>
<sequence length="347" mass="39356">MFFRRTVLHCALRIISKNTYSGYLRQSFNAGMQKSLRWTHSKYKIENVTPKIPVKVRCMKEEDIPQVMELRRQVRVHDVSTFLQTWLKIDPEGMFVVLTKDDKIIGVVSMVENHPGLYMGGLYCIHEKYRRQGVGSHLCNCVLPRIKDKIAIGNSVLHMTEKYVKAGQLPYIDENLTTLKNYIPNIGSPNVLGNKDLPDNIEIEPFQKNLLPSIVQYDASVVGFERAQMLELSCQEGDSETFLAFRNGACIGYGSIKRSCLGAGRVSPLFADDPTVAEALLKKLLESYPNRNGFAMLTLKNNEFSSSMIRKLGNPETETCMRIYSKAKIEVDTKRIFALTDMNLSVI</sequence>
<dbReference type="GO" id="GO:0016747">
    <property type="term" value="F:acyltransferase activity, transferring groups other than amino-acyl groups"/>
    <property type="evidence" value="ECO:0007669"/>
    <property type="project" value="InterPro"/>
</dbReference>
<dbReference type="OrthoDB" id="6422048at2759"/>
<organism evidence="2 3">
    <name type="scientific">Trichonephila clavata</name>
    <name type="common">Joro spider</name>
    <name type="synonym">Nephila clavata</name>
    <dbReference type="NCBI Taxonomy" id="2740835"/>
    <lineage>
        <taxon>Eukaryota</taxon>
        <taxon>Metazoa</taxon>
        <taxon>Ecdysozoa</taxon>
        <taxon>Arthropoda</taxon>
        <taxon>Chelicerata</taxon>
        <taxon>Arachnida</taxon>
        <taxon>Araneae</taxon>
        <taxon>Araneomorphae</taxon>
        <taxon>Entelegynae</taxon>
        <taxon>Araneoidea</taxon>
        <taxon>Nephilidae</taxon>
        <taxon>Trichonephila</taxon>
    </lineage>
</organism>
<dbReference type="InterPro" id="IPR016181">
    <property type="entry name" value="Acyl_CoA_acyltransferase"/>
</dbReference>
<dbReference type="Pfam" id="PF18014">
    <property type="entry name" value="Acetyltransf_18"/>
    <property type="match status" value="1"/>
</dbReference>
<dbReference type="EMBL" id="BMAO01031529">
    <property type="protein sequence ID" value="GFQ75784.1"/>
    <property type="molecule type" value="Genomic_DNA"/>
</dbReference>
<dbReference type="Gene3D" id="3.40.630.90">
    <property type="match status" value="1"/>
</dbReference>
<dbReference type="InterPro" id="IPR052729">
    <property type="entry name" value="Acyl/Acetyltrans_Enzymes"/>
</dbReference>
<dbReference type="PANTHER" id="PTHR47237">
    <property type="entry name" value="SLL0310 PROTEIN"/>
    <property type="match status" value="1"/>
</dbReference>
<name>A0A8X6KJF1_TRICU</name>
<comment type="caution">
    <text evidence="2">The sequence shown here is derived from an EMBL/GenBank/DDBJ whole genome shotgun (WGS) entry which is preliminary data.</text>
</comment>
<keyword evidence="3" id="KW-1185">Reference proteome</keyword>
<dbReference type="AlphaFoldDB" id="A0A8X6KJF1"/>
<evidence type="ECO:0000259" key="1">
    <source>
        <dbReference type="PROSITE" id="PS51186"/>
    </source>
</evidence>
<dbReference type="PROSITE" id="PS51186">
    <property type="entry name" value="GNAT"/>
    <property type="match status" value="1"/>
</dbReference>
<dbReference type="Proteomes" id="UP000887116">
    <property type="component" value="Unassembled WGS sequence"/>
</dbReference>
<feature type="domain" description="N-acetyltransferase" evidence="1">
    <location>
        <begin position="54"/>
        <end position="198"/>
    </location>
</feature>
<dbReference type="InterPro" id="IPR041496">
    <property type="entry name" value="YitH/HolE_GNAT"/>
</dbReference>
<dbReference type="Gene3D" id="3.40.630.30">
    <property type="match status" value="1"/>
</dbReference>